<dbReference type="Proteomes" id="UP000593576">
    <property type="component" value="Unassembled WGS sequence"/>
</dbReference>
<evidence type="ECO:0000256" key="1">
    <source>
        <dbReference type="ARBA" id="ARBA00022723"/>
    </source>
</evidence>
<dbReference type="GO" id="GO:0005634">
    <property type="term" value="C:nucleus"/>
    <property type="evidence" value="ECO:0007669"/>
    <property type="project" value="TreeGrafter"/>
</dbReference>
<dbReference type="AlphaFoldDB" id="A0A7J9MG28"/>
<evidence type="ECO:0000313" key="7">
    <source>
        <dbReference type="EMBL" id="MBA0869911.1"/>
    </source>
</evidence>
<evidence type="ECO:0000259" key="6">
    <source>
        <dbReference type="PROSITE" id="PS50089"/>
    </source>
</evidence>
<evidence type="ECO:0000256" key="5">
    <source>
        <dbReference type="SAM" id="MobiDB-lite"/>
    </source>
</evidence>
<gene>
    <name evidence="7" type="ORF">Goshw_005135</name>
</gene>
<dbReference type="GO" id="GO:0008270">
    <property type="term" value="F:zinc ion binding"/>
    <property type="evidence" value="ECO:0007669"/>
    <property type="project" value="UniProtKB-KW"/>
</dbReference>
<protein>
    <recommendedName>
        <fullName evidence="6">RING-type domain-containing protein</fullName>
    </recommendedName>
</protein>
<sequence>MFKIELKATFIIVESNGGVDAETFTEVGRIISHAIHEFLLEDLINDGNGTVLDMLNSMRVPVQTSTVEEIAASVVRMAAAARDRGSKVLRMWVGIETVVDDVPDFGNNDTDDDDDDDDGDDDDDDEGTVRAEQATEKLVKLMVEESGKDCVICLEELAMGSEAICTPCSHAFHDICIADWLKNKKRCPCCHLNRISSESPTCDLARAHQIDTYKPPNTKSARSASKGSLQTQLAHIKGCSLEPRVLAFNLMKQTCLLTGLLIDRRTLTMRLIREFL</sequence>
<evidence type="ECO:0000256" key="3">
    <source>
        <dbReference type="ARBA" id="ARBA00022833"/>
    </source>
</evidence>
<dbReference type="SUPFAM" id="SSF57850">
    <property type="entry name" value="RING/U-box"/>
    <property type="match status" value="1"/>
</dbReference>
<evidence type="ECO:0000256" key="4">
    <source>
        <dbReference type="PROSITE-ProRule" id="PRU00175"/>
    </source>
</evidence>
<feature type="region of interest" description="Disordered" evidence="5">
    <location>
        <begin position="103"/>
        <end position="129"/>
    </location>
</feature>
<dbReference type="InterPro" id="IPR051834">
    <property type="entry name" value="RING_finger_E3_ligase"/>
</dbReference>
<keyword evidence="8" id="KW-1185">Reference proteome</keyword>
<keyword evidence="1" id="KW-0479">Metal-binding</keyword>
<dbReference type="PANTHER" id="PTHR45931">
    <property type="entry name" value="SI:CH211-59O9.10"/>
    <property type="match status" value="1"/>
</dbReference>
<evidence type="ECO:0000313" key="8">
    <source>
        <dbReference type="Proteomes" id="UP000593576"/>
    </source>
</evidence>
<dbReference type="GO" id="GO:0061630">
    <property type="term" value="F:ubiquitin protein ligase activity"/>
    <property type="evidence" value="ECO:0007669"/>
    <property type="project" value="TreeGrafter"/>
</dbReference>
<dbReference type="Pfam" id="PF13639">
    <property type="entry name" value="zf-RING_2"/>
    <property type="match status" value="1"/>
</dbReference>
<reference evidence="7 8" key="1">
    <citation type="journal article" date="2019" name="Genome Biol. Evol.">
        <title>Insights into the evolution of the New World diploid cottons (Gossypium, subgenus Houzingenia) based on genome sequencing.</title>
        <authorList>
            <person name="Grover C.E."/>
            <person name="Arick M.A. 2nd"/>
            <person name="Thrash A."/>
            <person name="Conover J.L."/>
            <person name="Sanders W.S."/>
            <person name="Peterson D.G."/>
            <person name="Frelichowski J.E."/>
            <person name="Scheffler J.A."/>
            <person name="Scheffler B.E."/>
            <person name="Wendel J.F."/>
        </authorList>
    </citation>
    <scope>NUCLEOTIDE SEQUENCE [LARGE SCALE GENOMIC DNA]</scope>
    <source>
        <strain evidence="7">1</strain>
        <tissue evidence="7">Leaf</tissue>
    </source>
</reference>
<proteinExistence type="predicted"/>
<dbReference type="PROSITE" id="PS50089">
    <property type="entry name" value="ZF_RING_2"/>
    <property type="match status" value="1"/>
</dbReference>
<dbReference type="Gene3D" id="3.30.40.10">
    <property type="entry name" value="Zinc/RING finger domain, C3HC4 (zinc finger)"/>
    <property type="match status" value="1"/>
</dbReference>
<dbReference type="GO" id="GO:0006511">
    <property type="term" value="P:ubiquitin-dependent protein catabolic process"/>
    <property type="evidence" value="ECO:0007669"/>
    <property type="project" value="TreeGrafter"/>
</dbReference>
<dbReference type="OrthoDB" id="4348522at2759"/>
<name>A0A7J9MG28_GOSSC</name>
<dbReference type="EMBL" id="JABFAF010000011">
    <property type="protein sequence ID" value="MBA0869911.1"/>
    <property type="molecule type" value="Genomic_DNA"/>
</dbReference>
<evidence type="ECO:0000256" key="2">
    <source>
        <dbReference type="ARBA" id="ARBA00022771"/>
    </source>
</evidence>
<keyword evidence="2 4" id="KW-0863">Zinc-finger</keyword>
<accession>A0A7J9MG28</accession>
<feature type="domain" description="RING-type" evidence="6">
    <location>
        <begin position="150"/>
        <end position="191"/>
    </location>
</feature>
<organism evidence="7 8">
    <name type="scientific">Gossypium schwendimanii</name>
    <name type="common">Cotton</name>
    <dbReference type="NCBI Taxonomy" id="34291"/>
    <lineage>
        <taxon>Eukaryota</taxon>
        <taxon>Viridiplantae</taxon>
        <taxon>Streptophyta</taxon>
        <taxon>Embryophyta</taxon>
        <taxon>Tracheophyta</taxon>
        <taxon>Spermatophyta</taxon>
        <taxon>Magnoliopsida</taxon>
        <taxon>eudicotyledons</taxon>
        <taxon>Gunneridae</taxon>
        <taxon>Pentapetalae</taxon>
        <taxon>rosids</taxon>
        <taxon>malvids</taxon>
        <taxon>Malvales</taxon>
        <taxon>Malvaceae</taxon>
        <taxon>Malvoideae</taxon>
        <taxon>Gossypium</taxon>
    </lineage>
</organism>
<dbReference type="InterPro" id="IPR001841">
    <property type="entry name" value="Znf_RING"/>
</dbReference>
<dbReference type="CDD" id="cd16448">
    <property type="entry name" value="RING-H2"/>
    <property type="match status" value="1"/>
</dbReference>
<dbReference type="SMART" id="SM00184">
    <property type="entry name" value="RING"/>
    <property type="match status" value="1"/>
</dbReference>
<feature type="compositionally biased region" description="Acidic residues" evidence="5">
    <location>
        <begin position="103"/>
        <end position="126"/>
    </location>
</feature>
<dbReference type="InterPro" id="IPR013083">
    <property type="entry name" value="Znf_RING/FYVE/PHD"/>
</dbReference>
<feature type="non-terminal residue" evidence="7">
    <location>
        <position position="276"/>
    </location>
</feature>
<keyword evidence="3" id="KW-0862">Zinc</keyword>
<dbReference type="PANTHER" id="PTHR45931:SF16">
    <property type="entry name" value="RING_U-BOX SUPERFAMILY PROTEIN"/>
    <property type="match status" value="1"/>
</dbReference>
<comment type="caution">
    <text evidence="7">The sequence shown here is derived from an EMBL/GenBank/DDBJ whole genome shotgun (WGS) entry which is preliminary data.</text>
</comment>